<dbReference type="EMBL" id="VVIW01000005">
    <property type="protein sequence ID" value="NHZ40805.1"/>
    <property type="molecule type" value="Genomic_DNA"/>
</dbReference>
<dbReference type="SUPFAM" id="SSF142921">
    <property type="entry name" value="WGR domain-like"/>
    <property type="match status" value="1"/>
</dbReference>
<dbReference type="CDD" id="cd07996">
    <property type="entry name" value="WGR_MMR_like"/>
    <property type="match status" value="1"/>
</dbReference>
<gene>
    <name evidence="3" type="ORF">F1609_11650</name>
</gene>
<evidence type="ECO:0000313" key="4">
    <source>
        <dbReference type="Proteomes" id="UP000819052"/>
    </source>
</evidence>
<feature type="region of interest" description="Disordered" evidence="1">
    <location>
        <begin position="89"/>
        <end position="109"/>
    </location>
</feature>
<dbReference type="InterPro" id="IPR025406">
    <property type="entry name" value="DUF4132"/>
</dbReference>
<reference evidence="3 4" key="1">
    <citation type="submission" date="2019-09" db="EMBL/GenBank/DDBJ databases">
        <title>Taxonomy of Antarctic Massilia spp.: description of Massilia rubra sp. nov., Massilia aquatica sp. nov., Massilia mucilaginosa sp. nov., Massilia frigida sp. nov. isolated from streams, lakes and regoliths.</title>
        <authorList>
            <person name="Holochova P."/>
            <person name="Sedlacek I."/>
            <person name="Kralova S."/>
            <person name="Maslanova I."/>
            <person name="Busse H.-J."/>
            <person name="Stankova E."/>
            <person name="Vrbovska V."/>
            <person name="Kovarovic V."/>
            <person name="Bartak M."/>
            <person name="Svec P."/>
            <person name="Pantucek R."/>
        </authorList>
    </citation>
    <scope>NUCLEOTIDE SEQUENCE [LARGE SCALE GENOMIC DNA]</scope>
    <source>
        <strain evidence="3 4">CCM 8693</strain>
    </source>
</reference>
<dbReference type="SMART" id="SM00773">
    <property type="entry name" value="WGR"/>
    <property type="match status" value="1"/>
</dbReference>
<dbReference type="InterPro" id="IPR036930">
    <property type="entry name" value="WGR_dom_sf"/>
</dbReference>
<dbReference type="Pfam" id="PF13569">
    <property type="entry name" value="DUF4132"/>
    <property type="match status" value="1"/>
</dbReference>
<feature type="compositionally biased region" description="Pro residues" evidence="1">
    <location>
        <begin position="92"/>
        <end position="109"/>
    </location>
</feature>
<evidence type="ECO:0000313" key="3">
    <source>
        <dbReference type="EMBL" id="NHZ40805.1"/>
    </source>
</evidence>
<dbReference type="RefSeq" id="WP_167076607.1">
    <property type="nucleotide sequence ID" value="NZ_VVIW01000005.1"/>
</dbReference>
<dbReference type="Pfam" id="PF05406">
    <property type="entry name" value="WGR"/>
    <property type="match status" value="1"/>
</dbReference>
<evidence type="ECO:0000259" key="2">
    <source>
        <dbReference type="PROSITE" id="PS51977"/>
    </source>
</evidence>
<keyword evidence="4" id="KW-1185">Reference proteome</keyword>
<dbReference type="PANTHER" id="PTHR30634">
    <property type="entry name" value="OUTER MEMBRANE LOLAB LIPOPROTEIN INSERTION APPARATUS"/>
    <property type="match status" value="1"/>
</dbReference>
<accession>A0ABX0M0Z9</accession>
<dbReference type="Proteomes" id="UP000819052">
    <property type="component" value="Unassembled WGS sequence"/>
</dbReference>
<dbReference type="InterPro" id="IPR050458">
    <property type="entry name" value="LolB"/>
</dbReference>
<name>A0ABX0M0Z9_9BURK</name>
<dbReference type="PANTHER" id="PTHR30634:SF13">
    <property type="entry name" value="PROTEIN YEHF"/>
    <property type="match status" value="1"/>
</dbReference>
<organism evidence="3 4">
    <name type="scientific">Massilia aquatica</name>
    <dbReference type="NCBI Taxonomy" id="2609000"/>
    <lineage>
        <taxon>Bacteria</taxon>
        <taxon>Pseudomonadati</taxon>
        <taxon>Pseudomonadota</taxon>
        <taxon>Betaproteobacteria</taxon>
        <taxon>Burkholderiales</taxon>
        <taxon>Oxalobacteraceae</taxon>
        <taxon>Telluria group</taxon>
        <taxon>Massilia</taxon>
    </lineage>
</organism>
<evidence type="ECO:0000256" key="1">
    <source>
        <dbReference type="SAM" id="MobiDB-lite"/>
    </source>
</evidence>
<dbReference type="PROSITE" id="PS51977">
    <property type="entry name" value="WGR"/>
    <property type="match status" value="1"/>
</dbReference>
<sequence>MRRFELSDGTSNKFWEISQDGSDLTVCYGKIGTAGTTQCKNHADAAKAGAAMDKLIREKTGKGYAEVTSGATALSTVAATPKVAKAPVTAPAAPPVPVTPPSPPAAPPAPSDAIAPWLAAGALVDMPAAFAAQALPSRRFPGRQPNADAGACWMQFLSLARAYDPADPKHSHQQYRAAVTEAMQRIEQDLRSGSALSDAVLLALSTRFENKLAPAQGAPFLDFMVADKGLTHAIGVLLQMERMSIREERNRFTSHWFISDEIDLSYGSSRSSFGATELAFRSHLAWAPEDLWQQCAQLLRDGLPTLSIYRQPLCALLLPEEPALSDALILKLAQHPYNPSGWLRLTARDPASLQAVEPFEPRYDEYARNLFYNMPSVVAALVLEHGVDAVAQLEIAAGADAAGDALACIGTPDAVRALAKVCNVTKKSLPRLTMATQRWPLAAMAALSELVAADPALPPALRSTLASLVLDHSGAVPAITPWISAPGARLLAEMAGKFAASLDAADAGELPTVLANPPWMAPPKPVPKPLVLAALPLAPCTRWTEQQRQRLLADQRYNAWPYDAERFDGPQGTADAIAAGDVQAVVALWAHYAEENNDIGGCVHAIADLPAPFNAAVWTAMAGHDINSPGYAFATLGVESLPALMLMCERNPADELPYAMYFGSVELAQLMGRICASGKNKSLRAIARRWLLANPDYAACAMIAPALGKPGAARNAAVAILQLLAVNGHRGIVTDTASRYQQDAVNAAIEAMLDEDPLDRHPARIDPLPAFWLPRNWNRPRLAGSVKVLPDSALDPLGAMLRFPQEDGVYAGLHQVRDACTPASLADFAWDLFRAWLDAGADPKESWAYGALRVFGNDDVARKLTPMIRTWPGESQHARAVAGLDVLAAIGTDTALMLLNGIAQKVKFKGLQDNAREKIAQIAEARNLTSEELEDRLAPDLGLDEAGTLVLDFGPRRFLVGFDEALKPFVRDDDGARLADLPKPKKSDDATLAAAAVERYKLLKKDARTIAAQQVVRLEVAMCAQRRWDPHVFFDFLAHHPLLRHLVQRLVWGVYEVEADASHGGRLLACLRVGPDGGMTDAADDAFVLPQGANVRVGIPHAIDLPASDAAAFAQLFADYELMQPFAQIGRDTYALTAAELSAVALLRWKDITVPSGRVLGMVNKGWRRGRPLDGGSILDFTKALGDGRVVNLRFEPGIVAGLVDEFPEQTLEQLTVGVPGSWGGIDEPEPLSTLDPIAASELIRDMQRLCA</sequence>
<comment type="caution">
    <text evidence="3">The sequence shown here is derived from an EMBL/GenBank/DDBJ whole genome shotgun (WGS) entry which is preliminary data.</text>
</comment>
<feature type="domain" description="WGR" evidence="2">
    <location>
        <begin position="1"/>
        <end position="83"/>
    </location>
</feature>
<dbReference type="InterPro" id="IPR049809">
    <property type="entry name" value="YehF/YfeS-like_WGR"/>
</dbReference>
<protein>
    <submittedName>
        <fullName evidence="3">DUF4132 domain-containing protein</fullName>
    </submittedName>
</protein>
<dbReference type="Gene3D" id="2.20.140.10">
    <property type="entry name" value="WGR domain"/>
    <property type="match status" value="1"/>
</dbReference>
<dbReference type="InterPro" id="IPR008893">
    <property type="entry name" value="WGR_domain"/>
</dbReference>
<proteinExistence type="predicted"/>